<dbReference type="AlphaFoldDB" id="A0A6M3JAG5"/>
<sequence length="56" mass="6456">METAQEIIEAKTILYTSDENNRLTEVFKGEFAEAIELLETHPTEYLLGFEGCEQIF</sequence>
<protein>
    <submittedName>
        <fullName evidence="1">Uncharacterized protein</fullName>
    </submittedName>
</protein>
<organism evidence="1">
    <name type="scientific">viral metagenome</name>
    <dbReference type="NCBI Taxonomy" id="1070528"/>
    <lineage>
        <taxon>unclassified sequences</taxon>
        <taxon>metagenomes</taxon>
        <taxon>organismal metagenomes</taxon>
    </lineage>
</organism>
<gene>
    <name evidence="2" type="ORF">MM415A00321_0017</name>
    <name evidence="1" type="ORF">MM415B00326_0003</name>
</gene>
<reference evidence="1" key="1">
    <citation type="submission" date="2020-03" db="EMBL/GenBank/DDBJ databases">
        <title>The deep terrestrial virosphere.</title>
        <authorList>
            <person name="Holmfeldt K."/>
            <person name="Nilsson E."/>
            <person name="Simone D."/>
            <person name="Lopez-Fernandez M."/>
            <person name="Wu X."/>
            <person name="de Brujin I."/>
            <person name="Lundin D."/>
            <person name="Andersson A."/>
            <person name="Bertilsson S."/>
            <person name="Dopson M."/>
        </authorList>
    </citation>
    <scope>NUCLEOTIDE SEQUENCE</scope>
    <source>
        <strain evidence="2">MM415A00321</strain>
        <strain evidence="1">MM415B00326</strain>
    </source>
</reference>
<name>A0A6M3JAG5_9ZZZZ</name>
<dbReference type="EMBL" id="MT142502">
    <property type="protein sequence ID" value="QJA83037.1"/>
    <property type="molecule type" value="Genomic_DNA"/>
</dbReference>
<evidence type="ECO:0000313" key="2">
    <source>
        <dbReference type="EMBL" id="QJA83037.1"/>
    </source>
</evidence>
<accession>A0A6M3JAG5</accession>
<evidence type="ECO:0000313" key="1">
    <source>
        <dbReference type="EMBL" id="QJA66803.1"/>
    </source>
</evidence>
<dbReference type="EMBL" id="MT141561">
    <property type="protein sequence ID" value="QJA66803.1"/>
    <property type="molecule type" value="Genomic_DNA"/>
</dbReference>
<proteinExistence type="predicted"/>